<evidence type="ECO:0000313" key="2">
    <source>
        <dbReference type="EMBL" id="PRR69525.1"/>
    </source>
</evidence>
<dbReference type="AlphaFoldDB" id="A0A2T0ALP5"/>
<evidence type="ECO:0000313" key="3">
    <source>
        <dbReference type="Proteomes" id="UP000239614"/>
    </source>
</evidence>
<sequence>MKSMLFEINKKKWLTLFLVALSATIFRLILQAFIPSSGSNPFPPSAIVKAGLLIPSFTIYALITYFLLAVVFVIIQGRLPGTKIKKGLMFGFLFCMMWCIYLFEPLPHVSSTSLTELFAYPIVDGISLVFLGLLLGKFVAVDSQLSGKVYINLNIVPLMAIPVCFLVLRVFCYSIVHIYSSFTANPLGTMIWAVASGIWIGVLYLFLGQGIKIESPMVKSLFFGIIVFGINLFLFNFFITLVFESDIADLVIRTMADIISVTIGVYIYEKVHFLMILAHSK</sequence>
<feature type="transmembrane region" description="Helical" evidence="1">
    <location>
        <begin position="190"/>
        <end position="208"/>
    </location>
</feature>
<evidence type="ECO:0000256" key="1">
    <source>
        <dbReference type="SAM" id="Phobius"/>
    </source>
</evidence>
<feature type="transmembrane region" description="Helical" evidence="1">
    <location>
        <begin position="220"/>
        <end position="244"/>
    </location>
</feature>
<dbReference type="EMBL" id="PVXN01000064">
    <property type="protein sequence ID" value="PRR69525.1"/>
    <property type="molecule type" value="Genomic_DNA"/>
</dbReference>
<keyword evidence="1" id="KW-0812">Transmembrane</keyword>
<feature type="transmembrane region" description="Helical" evidence="1">
    <location>
        <begin position="47"/>
        <end position="75"/>
    </location>
</feature>
<proteinExistence type="predicted"/>
<dbReference type="OrthoDB" id="2962700at2"/>
<organism evidence="2 3">
    <name type="scientific">Clostridium thermopalmarium DSM 5974</name>
    <dbReference type="NCBI Taxonomy" id="1121340"/>
    <lineage>
        <taxon>Bacteria</taxon>
        <taxon>Bacillati</taxon>
        <taxon>Bacillota</taxon>
        <taxon>Clostridia</taxon>
        <taxon>Eubacteriales</taxon>
        <taxon>Clostridiaceae</taxon>
        <taxon>Clostridium</taxon>
    </lineage>
</organism>
<comment type="caution">
    <text evidence="2">The sequence shown here is derived from an EMBL/GenBank/DDBJ whole genome shotgun (WGS) entry which is preliminary data.</text>
</comment>
<keyword evidence="3" id="KW-1185">Reference proteome</keyword>
<accession>A0A2T0ALP5</accession>
<keyword evidence="1" id="KW-1133">Transmembrane helix</keyword>
<dbReference type="Proteomes" id="UP000239614">
    <property type="component" value="Unassembled WGS sequence"/>
</dbReference>
<feature type="transmembrane region" description="Helical" evidence="1">
    <location>
        <begin position="153"/>
        <end position="178"/>
    </location>
</feature>
<reference evidence="2 3" key="1">
    <citation type="submission" date="2018-03" db="EMBL/GenBank/DDBJ databases">
        <title>Genome sequence of Clostridium thermopalmarium DSM 5974.</title>
        <authorList>
            <person name="Poehlein A."/>
            <person name="Daniel R."/>
        </authorList>
    </citation>
    <scope>NUCLEOTIDE SEQUENCE [LARGE SCALE GENOMIC DNA]</scope>
    <source>
        <strain evidence="2 3">DSM 5974</strain>
    </source>
</reference>
<feature type="transmembrane region" description="Helical" evidence="1">
    <location>
        <begin position="87"/>
        <end position="106"/>
    </location>
</feature>
<feature type="transmembrane region" description="Helical" evidence="1">
    <location>
        <begin position="118"/>
        <end position="141"/>
    </location>
</feature>
<dbReference type="RefSeq" id="WP_106024735.1">
    <property type="nucleotide sequence ID" value="NZ_PVXN01000064.1"/>
</dbReference>
<keyword evidence="1" id="KW-0472">Membrane</keyword>
<gene>
    <name evidence="2" type="ORF">CPAL_24330</name>
</gene>
<protein>
    <submittedName>
        <fullName evidence="2">Uncharacterized protein</fullName>
    </submittedName>
</protein>
<name>A0A2T0ALP5_9CLOT</name>